<dbReference type="PANTHER" id="PTHR43800:SF1">
    <property type="entry name" value="PEPTIDYL-LYSINE N-ACETYLTRANSFERASE YJAB"/>
    <property type="match status" value="1"/>
</dbReference>
<proteinExistence type="predicted"/>
<keyword evidence="2" id="KW-0012">Acyltransferase</keyword>
<evidence type="ECO:0000313" key="4">
    <source>
        <dbReference type="EMBL" id="MCL9769149.1"/>
    </source>
</evidence>
<gene>
    <name evidence="4" type="ORF">NAT47_01855</name>
</gene>
<dbReference type="SUPFAM" id="SSF55729">
    <property type="entry name" value="Acyl-CoA N-acyltransferases (Nat)"/>
    <property type="match status" value="1"/>
</dbReference>
<comment type="caution">
    <text evidence="4">The sequence shown here is derived from an EMBL/GenBank/DDBJ whole genome shotgun (WGS) entry which is preliminary data.</text>
</comment>
<dbReference type="InterPro" id="IPR016181">
    <property type="entry name" value="Acyl_CoA_acyltransferase"/>
</dbReference>
<dbReference type="Gene3D" id="3.40.630.30">
    <property type="match status" value="1"/>
</dbReference>
<evidence type="ECO:0000313" key="5">
    <source>
        <dbReference type="Proteomes" id="UP001203342"/>
    </source>
</evidence>
<dbReference type="PANTHER" id="PTHR43800">
    <property type="entry name" value="PEPTIDYL-LYSINE N-ACETYLTRANSFERASE YJAB"/>
    <property type="match status" value="1"/>
</dbReference>
<dbReference type="InterPro" id="IPR000182">
    <property type="entry name" value="GNAT_dom"/>
</dbReference>
<name>A0ABT0TE21_9FLAO</name>
<dbReference type="PROSITE" id="PS51186">
    <property type="entry name" value="GNAT"/>
    <property type="match status" value="1"/>
</dbReference>
<accession>A0ABT0TE21</accession>
<sequence length="167" mass="19365">MKLVKANSEHIPIVIDLTKKIWPVAYGEILSNAQLDYMIDKFYNETALRELIQKGHIFYLAQDDDDKYVGFVSFEINCEPNKTKIHKIYVLPETQGTGVGRQFFELVKEKAIENHQNAIFLNVNKYNSAINFYTKLGFSKVKDEVIDIGNGYVMDDYVMEILLRNNM</sequence>
<dbReference type="Proteomes" id="UP001203342">
    <property type="component" value="Unassembled WGS sequence"/>
</dbReference>
<keyword evidence="1" id="KW-0808">Transferase</keyword>
<reference evidence="4 5" key="1">
    <citation type="submission" date="2022-05" db="EMBL/GenBank/DDBJ databases">
        <title>Flavobacterium sp., isolated from activated sludge.</title>
        <authorList>
            <person name="Ran Q."/>
        </authorList>
    </citation>
    <scope>NUCLEOTIDE SEQUENCE [LARGE SCALE GENOMIC DNA]</scope>
    <source>
        <strain evidence="4 5">HXWNR69</strain>
    </source>
</reference>
<dbReference type="EMBL" id="JAMLJN010000001">
    <property type="protein sequence ID" value="MCL9769149.1"/>
    <property type="molecule type" value="Genomic_DNA"/>
</dbReference>
<dbReference type="Pfam" id="PF13673">
    <property type="entry name" value="Acetyltransf_10"/>
    <property type="match status" value="1"/>
</dbReference>
<keyword evidence="5" id="KW-1185">Reference proteome</keyword>
<evidence type="ECO:0000256" key="1">
    <source>
        <dbReference type="ARBA" id="ARBA00022679"/>
    </source>
</evidence>
<organism evidence="4 5">
    <name type="scientific">Flavobacterium fragile</name>
    <dbReference type="NCBI Taxonomy" id="2949085"/>
    <lineage>
        <taxon>Bacteria</taxon>
        <taxon>Pseudomonadati</taxon>
        <taxon>Bacteroidota</taxon>
        <taxon>Flavobacteriia</taxon>
        <taxon>Flavobacteriales</taxon>
        <taxon>Flavobacteriaceae</taxon>
        <taxon>Flavobacterium</taxon>
    </lineage>
</organism>
<protein>
    <submittedName>
        <fullName evidence="4">GNAT family N-acetyltransferase</fullName>
    </submittedName>
</protein>
<feature type="domain" description="N-acetyltransferase" evidence="3">
    <location>
        <begin position="1"/>
        <end position="164"/>
    </location>
</feature>
<dbReference type="RefSeq" id="WP_250579752.1">
    <property type="nucleotide sequence ID" value="NZ_JAMLJN010000001.1"/>
</dbReference>
<evidence type="ECO:0000256" key="2">
    <source>
        <dbReference type="ARBA" id="ARBA00023315"/>
    </source>
</evidence>
<evidence type="ECO:0000259" key="3">
    <source>
        <dbReference type="PROSITE" id="PS51186"/>
    </source>
</evidence>
<dbReference type="CDD" id="cd04301">
    <property type="entry name" value="NAT_SF"/>
    <property type="match status" value="1"/>
</dbReference>